<reference evidence="4" key="1">
    <citation type="submission" date="2025-08" db="UniProtKB">
        <authorList>
            <consortium name="Ensembl"/>
        </authorList>
    </citation>
    <scope>IDENTIFICATION</scope>
</reference>
<dbReference type="Pfam" id="PF07978">
    <property type="entry name" value="NIPSNAP"/>
    <property type="match status" value="1"/>
</dbReference>
<evidence type="ECO:0000313" key="5">
    <source>
        <dbReference type="Proteomes" id="UP000261520"/>
    </source>
</evidence>
<dbReference type="PANTHER" id="PTHR21017">
    <property type="entry name" value="NIPSNAP-RELATED"/>
    <property type="match status" value="1"/>
</dbReference>
<dbReference type="AlphaFoldDB" id="A0A3B4BK69"/>
<feature type="region of interest" description="Disordered" evidence="2">
    <location>
        <begin position="1"/>
        <end position="23"/>
    </location>
</feature>
<sequence length="245" mass="28079">MIESGRSTKSTTRRTRTRAERSLDEILDKTDPVSLAPPLDRALYEFRVYDVQPHLYTRFLQLTNQKIHLRTAHSQLIGYWSVEYGALNQFFHIWRYESYSQRAAVRSSLAQDPDWLEQYISKAIPMLTKQTNEVARLLPWQPMKDPPTEGGVFELQRFHIKPKGWGLCEQGLKNFIQSQHAPGLGQVIGAFSNDIGENNTGENKTWFSPAENNTTILSVSAQSIEEHLDSVSNKLLFPLPFSPMK</sequence>
<evidence type="ECO:0000256" key="1">
    <source>
        <dbReference type="ARBA" id="ARBA00005291"/>
    </source>
</evidence>
<comment type="similarity">
    <text evidence="1">Belongs to the NipSnap family.</text>
</comment>
<dbReference type="Ensembl" id="ENSPMGT00000030778.1">
    <property type="protein sequence ID" value="ENSPMGP00000028912.1"/>
    <property type="gene ID" value="ENSPMGG00000023273.1"/>
</dbReference>
<protein>
    <recommendedName>
        <fullName evidence="3">NIPSNAP domain-containing protein</fullName>
    </recommendedName>
</protein>
<organism evidence="4 5">
    <name type="scientific">Periophthalmus magnuspinnatus</name>
    <dbReference type="NCBI Taxonomy" id="409849"/>
    <lineage>
        <taxon>Eukaryota</taxon>
        <taxon>Metazoa</taxon>
        <taxon>Chordata</taxon>
        <taxon>Craniata</taxon>
        <taxon>Vertebrata</taxon>
        <taxon>Euteleostomi</taxon>
        <taxon>Actinopterygii</taxon>
        <taxon>Neopterygii</taxon>
        <taxon>Teleostei</taxon>
        <taxon>Neoteleostei</taxon>
        <taxon>Acanthomorphata</taxon>
        <taxon>Gobiaria</taxon>
        <taxon>Gobiiformes</taxon>
        <taxon>Gobioidei</taxon>
        <taxon>Gobiidae</taxon>
        <taxon>Oxudercinae</taxon>
        <taxon>Periophthalmus</taxon>
    </lineage>
</organism>
<dbReference type="GO" id="GO:0000423">
    <property type="term" value="P:mitophagy"/>
    <property type="evidence" value="ECO:0007669"/>
    <property type="project" value="UniProtKB-ARBA"/>
</dbReference>
<proteinExistence type="inferred from homology"/>
<dbReference type="SUPFAM" id="SSF54909">
    <property type="entry name" value="Dimeric alpha+beta barrel"/>
    <property type="match status" value="1"/>
</dbReference>
<feature type="domain" description="NIPSNAP" evidence="3">
    <location>
        <begin position="44"/>
        <end position="142"/>
    </location>
</feature>
<dbReference type="InterPro" id="IPR012577">
    <property type="entry name" value="NIPSNAP"/>
</dbReference>
<dbReference type="InterPro" id="IPR011008">
    <property type="entry name" value="Dimeric_a/b-barrel"/>
</dbReference>
<dbReference type="Gene3D" id="3.30.70.100">
    <property type="match status" value="1"/>
</dbReference>
<reference evidence="4" key="2">
    <citation type="submission" date="2025-09" db="UniProtKB">
        <authorList>
            <consortium name="Ensembl"/>
        </authorList>
    </citation>
    <scope>IDENTIFICATION</scope>
</reference>
<dbReference type="PANTHER" id="PTHR21017:SF19">
    <property type="entry name" value="PROTEIN NIPSNAP HOMOLOG 3B"/>
    <property type="match status" value="1"/>
</dbReference>
<keyword evidence="5" id="KW-1185">Reference proteome</keyword>
<evidence type="ECO:0000313" key="4">
    <source>
        <dbReference type="Ensembl" id="ENSPMGP00000028912.1"/>
    </source>
</evidence>
<dbReference type="Proteomes" id="UP000261520">
    <property type="component" value="Unplaced"/>
</dbReference>
<accession>A0A3B4BK69</accession>
<evidence type="ECO:0000259" key="3">
    <source>
        <dbReference type="Pfam" id="PF07978"/>
    </source>
</evidence>
<dbReference type="GO" id="GO:0005739">
    <property type="term" value="C:mitochondrion"/>
    <property type="evidence" value="ECO:0007669"/>
    <property type="project" value="TreeGrafter"/>
</dbReference>
<evidence type="ECO:0000256" key="2">
    <source>
        <dbReference type="SAM" id="MobiDB-lite"/>
    </source>
</evidence>
<dbReference type="InterPro" id="IPR051557">
    <property type="entry name" value="NipSnap_domain"/>
</dbReference>
<dbReference type="STRING" id="409849.ENSPMGP00000028912"/>
<name>A0A3B4BK69_9GOBI</name>